<gene>
    <name evidence="2" type="ORF">Enr17x_53950</name>
</gene>
<feature type="transmembrane region" description="Helical" evidence="1">
    <location>
        <begin position="25"/>
        <end position="47"/>
    </location>
</feature>
<name>A0A518IJP4_9PLAN</name>
<keyword evidence="1" id="KW-0472">Membrane</keyword>
<evidence type="ECO:0000313" key="3">
    <source>
        <dbReference type="Proteomes" id="UP000318313"/>
    </source>
</evidence>
<evidence type="ECO:0000256" key="1">
    <source>
        <dbReference type="SAM" id="Phobius"/>
    </source>
</evidence>
<dbReference type="KEGG" id="gfm:Enr17x_53950"/>
<keyword evidence="1" id="KW-1133">Transmembrane helix</keyword>
<dbReference type="AlphaFoldDB" id="A0A518IJP4"/>
<dbReference type="Proteomes" id="UP000318313">
    <property type="component" value="Chromosome"/>
</dbReference>
<proteinExistence type="predicted"/>
<dbReference type="EMBL" id="CP037452">
    <property type="protein sequence ID" value="QDV53321.1"/>
    <property type="molecule type" value="Genomic_DNA"/>
</dbReference>
<keyword evidence="3" id="KW-1185">Reference proteome</keyword>
<evidence type="ECO:0000313" key="2">
    <source>
        <dbReference type="EMBL" id="QDV53321.1"/>
    </source>
</evidence>
<reference evidence="2 3" key="1">
    <citation type="submission" date="2019-03" db="EMBL/GenBank/DDBJ databases">
        <title>Deep-cultivation of Planctomycetes and their phenomic and genomic characterization uncovers novel biology.</title>
        <authorList>
            <person name="Wiegand S."/>
            <person name="Jogler M."/>
            <person name="Boedeker C."/>
            <person name="Pinto D."/>
            <person name="Vollmers J."/>
            <person name="Rivas-Marin E."/>
            <person name="Kohn T."/>
            <person name="Peeters S.H."/>
            <person name="Heuer A."/>
            <person name="Rast P."/>
            <person name="Oberbeckmann S."/>
            <person name="Bunk B."/>
            <person name="Jeske O."/>
            <person name="Meyerdierks A."/>
            <person name="Storesund J.E."/>
            <person name="Kallscheuer N."/>
            <person name="Luecker S."/>
            <person name="Lage O.M."/>
            <person name="Pohl T."/>
            <person name="Merkel B.J."/>
            <person name="Hornburger P."/>
            <person name="Mueller R.-W."/>
            <person name="Bruemmer F."/>
            <person name="Labrenz M."/>
            <person name="Spormann A.M."/>
            <person name="Op den Camp H."/>
            <person name="Overmann J."/>
            <person name="Amann R."/>
            <person name="Jetten M.S.M."/>
            <person name="Mascher T."/>
            <person name="Medema M.H."/>
            <person name="Devos D.P."/>
            <person name="Kaster A.-K."/>
            <person name="Ovreas L."/>
            <person name="Rohde M."/>
            <person name="Galperin M.Y."/>
            <person name="Jogler C."/>
        </authorList>
    </citation>
    <scope>NUCLEOTIDE SEQUENCE [LARGE SCALE GENOMIC DNA]</scope>
    <source>
        <strain evidence="2 3">Enr17</strain>
    </source>
</reference>
<organism evidence="2 3">
    <name type="scientific">Gimesia fumaroli</name>
    <dbReference type="NCBI Taxonomy" id="2527976"/>
    <lineage>
        <taxon>Bacteria</taxon>
        <taxon>Pseudomonadati</taxon>
        <taxon>Planctomycetota</taxon>
        <taxon>Planctomycetia</taxon>
        <taxon>Planctomycetales</taxon>
        <taxon>Planctomycetaceae</taxon>
        <taxon>Gimesia</taxon>
    </lineage>
</organism>
<accession>A0A518IJP4</accession>
<sequence length="48" mass="5356">MTPCSTHYTVILCILGVPLFEAFRWQFVSFSVIVTILPHIFVVGGVIC</sequence>
<protein>
    <submittedName>
        <fullName evidence="2">Uncharacterized protein</fullName>
    </submittedName>
</protein>
<keyword evidence="1" id="KW-0812">Transmembrane</keyword>